<gene>
    <name evidence="3" type="ORF">SAMN02745728_00048</name>
</gene>
<evidence type="ECO:0000256" key="2">
    <source>
        <dbReference type="SAM" id="SignalP"/>
    </source>
</evidence>
<name>A0A1M7RR68_9BACT</name>
<accession>A0A1M7RR68</accession>
<evidence type="ECO:0008006" key="5">
    <source>
        <dbReference type="Google" id="ProtNLM"/>
    </source>
</evidence>
<dbReference type="PROSITE" id="PS51257">
    <property type="entry name" value="PROKAR_LIPOPROTEIN"/>
    <property type="match status" value="1"/>
</dbReference>
<keyword evidence="4" id="KW-1185">Reference proteome</keyword>
<evidence type="ECO:0000313" key="3">
    <source>
        <dbReference type="EMBL" id="SHN48795.1"/>
    </source>
</evidence>
<dbReference type="RefSeq" id="WP_178139288.1">
    <property type="nucleotide sequence ID" value="NZ_FRDI01000002.1"/>
</dbReference>
<feature type="chain" id="PRO_5012794212" description="Lipoprotein-attachment site-containing protein" evidence="2">
    <location>
        <begin position="28"/>
        <end position="57"/>
    </location>
</feature>
<dbReference type="STRING" id="1121455.SAMN02745728_00048"/>
<feature type="region of interest" description="Disordered" evidence="1">
    <location>
        <begin position="29"/>
        <end position="57"/>
    </location>
</feature>
<reference evidence="3 4" key="1">
    <citation type="submission" date="2016-12" db="EMBL/GenBank/DDBJ databases">
        <authorList>
            <person name="Song W.-J."/>
            <person name="Kurnit D.M."/>
        </authorList>
    </citation>
    <scope>NUCLEOTIDE SEQUENCE [LARGE SCALE GENOMIC DNA]</scope>
    <source>
        <strain evidence="3 4">DSM 11393</strain>
    </source>
</reference>
<proteinExistence type="predicted"/>
<sequence length="57" mass="5928">MNKVFAYLKNVLILSVVLSFVVLSACAGSKEQSSPEVKAQGQFEGAGGYSSGSNNSK</sequence>
<dbReference type="EMBL" id="FRDI01000002">
    <property type="protein sequence ID" value="SHN48795.1"/>
    <property type="molecule type" value="Genomic_DNA"/>
</dbReference>
<evidence type="ECO:0000256" key="1">
    <source>
        <dbReference type="SAM" id="MobiDB-lite"/>
    </source>
</evidence>
<feature type="signal peptide" evidence="2">
    <location>
        <begin position="1"/>
        <end position="27"/>
    </location>
</feature>
<dbReference type="AlphaFoldDB" id="A0A1M7RR68"/>
<organism evidence="3 4">
    <name type="scientific">Desulfovibrio litoralis DSM 11393</name>
    <dbReference type="NCBI Taxonomy" id="1121455"/>
    <lineage>
        <taxon>Bacteria</taxon>
        <taxon>Pseudomonadati</taxon>
        <taxon>Thermodesulfobacteriota</taxon>
        <taxon>Desulfovibrionia</taxon>
        <taxon>Desulfovibrionales</taxon>
        <taxon>Desulfovibrionaceae</taxon>
        <taxon>Desulfovibrio</taxon>
    </lineage>
</organism>
<evidence type="ECO:0000313" key="4">
    <source>
        <dbReference type="Proteomes" id="UP000186469"/>
    </source>
</evidence>
<protein>
    <recommendedName>
        <fullName evidence="5">Lipoprotein-attachment site-containing protein</fullName>
    </recommendedName>
</protein>
<dbReference type="Proteomes" id="UP000186469">
    <property type="component" value="Unassembled WGS sequence"/>
</dbReference>
<keyword evidence="2" id="KW-0732">Signal</keyword>